<dbReference type="EMBL" id="BLYJ01000029">
    <property type="protein sequence ID" value="GFO88938.1"/>
    <property type="molecule type" value="Genomic_DNA"/>
</dbReference>
<dbReference type="InterPro" id="IPR035516">
    <property type="entry name" value="Gyrase/topoIV_suA_C"/>
</dbReference>
<evidence type="ECO:0000313" key="12">
    <source>
        <dbReference type="EMBL" id="GFO88938.1"/>
    </source>
</evidence>
<reference evidence="12 13" key="1">
    <citation type="submission" date="2020-06" db="EMBL/GenBank/DDBJ databases">
        <title>Characterization of fructooligosaccharide metabolism and fructooligosaccharide-degrading enzymes in human commensal butyrate producers.</title>
        <authorList>
            <person name="Tanno H."/>
            <person name="Fujii T."/>
            <person name="Hirano K."/>
            <person name="Maeno S."/>
            <person name="Tonozuka T."/>
            <person name="Sakamoto M."/>
            <person name="Ohkuma M."/>
            <person name="Tochio T."/>
            <person name="Endo A."/>
        </authorList>
    </citation>
    <scope>NUCLEOTIDE SEQUENCE [LARGE SCALE GENOMIC DNA]</scope>
    <source>
        <strain evidence="12 13">JCM 31056</strain>
    </source>
</reference>
<evidence type="ECO:0000313" key="13">
    <source>
        <dbReference type="Proteomes" id="UP000620147"/>
    </source>
</evidence>
<dbReference type="PANTHER" id="PTHR43493">
    <property type="entry name" value="DNA GYRASE/TOPOISOMERASE SUBUNIT A"/>
    <property type="match status" value="1"/>
</dbReference>
<dbReference type="Gene3D" id="2.120.10.90">
    <property type="entry name" value="DNA gyrase/topoisomerase IV, subunit A, C-terminal"/>
    <property type="match status" value="1"/>
</dbReference>
<comment type="caution">
    <text evidence="12">The sequence shown here is derived from an EMBL/GenBank/DDBJ whole genome shotgun (WGS) entry which is preliminary data.</text>
</comment>
<evidence type="ECO:0000256" key="10">
    <source>
        <dbReference type="SAM" id="MobiDB-lite"/>
    </source>
</evidence>
<feature type="active site" description="O-(5'-phospho-DNA)-tyrosine intermediate" evidence="8 9">
    <location>
        <position position="124"/>
    </location>
</feature>
<dbReference type="SUPFAM" id="SSF56719">
    <property type="entry name" value="Type II DNA topoisomerase"/>
    <property type="match status" value="1"/>
</dbReference>
<dbReference type="HAMAP" id="MF_01897">
    <property type="entry name" value="GyrA"/>
    <property type="match status" value="1"/>
</dbReference>
<dbReference type="NCBIfam" id="TIGR01063">
    <property type="entry name" value="gyrA"/>
    <property type="match status" value="1"/>
</dbReference>
<keyword evidence="7 8" id="KW-0413">Isomerase</keyword>
<comment type="function">
    <text evidence="8">A type II topoisomerase that negatively supercoils closed circular double-stranded (ds) DNA in an ATP-dependent manner to modulate DNA topology and maintain chromosomes in an underwound state. Negative supercoiling favors strand separation, and DNA replication, transcription, recombination and repair, all of which involve strand separation. Also able to catalyze the interconversion of other topological isomers of dsDNA rings, including catenanes and knotted rings. Type II topoisomerases break and join 2 DNA strands simultaneously in an ATP-dependent manner.</text>
</comment>
<dbReference type="InterPro" id="IPR002205">
    <property type="entry name" value="Topo_IIA_dom_A"/>
</dbReference>
<feature type="compositionally biased region" description="Acidic residues" evidence="10">
    <location>
        <begin position="834"/>
        <end position="847"/>
    </location>
</feature>
<dbReference type="InterPro" id="IPR005743">
    <property type="entry name" value="GyrA"/>
</dbReference>
<keyword evidence="3 8" id="KW-0547">Nucleotide-binding</keyword>
<comment type="similarity">
    <text evidence="2 8">Belongs to the type II topoisomerase GyrA/ParC subunit family.</text>
</comment>
<feature type="region of interest" description="Disordered" evidence="10">
    <location>
        <begin position="828"/>
        <end position="860"/>
    </location>
</feature>
<dbReference type="NCBIfam" id="NF004044">
    <property type="entry name" value="PRK05561.1"/>
    <property type="match status" value="1"/>
</dbReference>
<dbReference type="SMART" id="SM00434">
    <property type="entry name" value="TOP4c"/>
    <property type="match status" value="1"/>
</dbReference>
<evidence type="ECO:0000259" key="11">
    <source>
        <dbReference type="PROSITE" id="PS52040"/>
    </source>
</evidence>
<dbReference type="Pfam" id="PF03989">
    <property type="entry name" value="DNA_gyraseA_C"/>
    <property type="match status" value="6"/>
</dbReference>
<comment type="subcellular location">
    <subcellularLocation>
        <location evidence="8">Cytoplasm</location>
    </subcellularLocation>
</comment>
<comment type="subunit">
    <text evidence="8">Heterotetramer, composed of two GyrA and two GyrB chains. In the heterotetramer, GyrA contains the active site tyrosine that forms a transient covalent intermediate with DNA, while GyrB binds cofactors and catalyzes ATP hydrolysis.</text>
</comment>
<dbReference type="PROSITE" id="PS52040">
    <property type="entry name" value="TOPO_IIA"/>
    <property type="match status" value="1"/>
</dbReference>
<evidence type="ECO:0000256" key="7">
    <source>
        <dbReference type="ARBA" id="ARBA00023235"/>
    </source>
</evidence>
<evidence type="ECO:0000256" key="3">
    <source>
        <dbReference type="ARBA" id="ARBA00022741"/>
    </source>
</evidence>
<dbReference type="CDD" id="cd00187">
    <property type="entry name" value="TOP4c"/>
    <property type="match status" value="1"/>
</dbReference>
<feature type="compositionally biased region" description="Low complexity" evidence="10">
    <location>
        <begin position="848"/>
        <end position="860"/>
    </location>
</feature>
<dbReference type="RefSeq" id="WP_188886073.1">
    <property type="nucleotide sequence ID" value="NZ_BLYJ01000029.1"/>
</dbReference>
<evidence type="ECO:0000256" key="4">
    <source>
        <dbReference type="ARBA" id="ARBA00022840"/>
    </source>
</evidence>
<dbReference type="Gene3D" id="1.10.268.10">
    <property type="entry name" value="Topoisomerase, domain 3"/>
    <property type="match status" value="1"/>
</dbReference>
<keyword evidence="4 8" id="KW-0067">ATP-binding</keyword>
<feature type="domain" description="Topo IIA-type catalytic" evidence="11">
    <location>
        <begin position="36"/>
        <end position="525"/>
    </location>
</feature>
<evidence type="ECO:0000256" key="1">
    <source>
        <dbReference type="ARBA" id="ARBA00000185"/>
    </source>
</evidence>
<gene>
    <name evidence="12" type="primary">gyrA_2</name>
    <name evidence="8" type="synonym">gyrA</name>
    <name evidence="12" type="ORF">BUFA31_21020</name>
</gene>
<evidence type="ECO:0000256" key="5">
    <source>
        <dbReference type="ARBA" id="ARBA00023029"/>
    </source>
</evidence>
<evidence type="ECO:0000256" key="6">
    <source>
        <dbReference type="ARBA" id="ARBA00023125"/>
    </source>
</evidence>
<dbReference type="InterPro" id="IPR013758">
    <property type="entry name" value="Topo_IIA_A/C_ab"/>
</dbReference>
<dbReference type="PANTHER" id="PTHR43493:SF5">
    <property type="entry name" value="DNA GYRASE SUBUNIT A, CHLOROPLASTIC_MITOCHONDRIAL"/>
    <property type="match status" value="1"/>
</dbReference>
<sequence length="860" mass="96119">MSQEYEQQKIMQVDLEREMKKSYIDYAMSVIVGRALPDVRDGLKPVHRRILYAMYEDGLTSDKPYRKSATTVGNVLGRYHPHGDASVYDAMVRMAQPFSLHYPLIDGHGNFGSVDGDPPAAYRYTEARMAKLANYMLADIKKNTVDFQPNFDEERQEPVVLPSRFPNLLVNGSSGIAVGMATNIPPHNLAEVIDGTCYVIDHPEAEMDEICQFIKGPDFPTGGVIMGRSGIRAAYATGRGKIKVRAKTEIVDLPNGKSQIIITEIPYMVNKARLVESMANLVKDKRVEGITNIQDHSSREGMQIVVDIRRDANAQVILNQLFTYSQLEDTISMIHIALVPGAGGKLQPRVLTLRQILDQYIGFQKDVVERRTRFDLKKARDRAHILEGLKVATDNIDRIIAIIRASRNEAEAKENLMAEPFWIDQIALLGIVDGSEHFEFHLDEPQAQAIVDMRLGRLSGLEQEKINDEYKDLESRIAGFEEILSCDANILAVVKQELQEIKQKYGDERHTRIENVADEIDIEDLIEQQDCAYTLTHFGYIKRQPTSVYRAQRRGGRGVSAMSTREEDFAKDIFTASTHDTILFFSDRGKVYKLKGYQIPETGRSAKGMNIVNLLELESGEKITAMFPIQEFADDKFLFFVTRQGIAKRIVLSDLQNIRRAGLRALNLNEDDALVDVRLTDGEQNILIATHEGKAICFDENEVRAMGRVATGVRGIKLAEGDYVIGAARARKDAYVLSITENGYGKRTPVEEFTVHHRGGGGMMLHNLTEKTGLVAGIAVVDSENDVMIITDDGVIIRTGVEEIRECGRGSQGVIVMRTGEDVKVISIARTDKEEEDPAEAEEETSESAENAESTEAAEE</sequence>
<dbReference type="Pfam" id="PF00521">
    <property type="entry name" value="DNA_topoisoIV"/>
    <property type="match status" value="1"/>
</dbReference>
<keyword evidence="13" id="KW-1185">Reference proteome</keyword>
<organism evidence="12 13">
    <name type="scientific">Butyricicoccus faecihominis</name>
    <dbReference type="NCBI Taxonomy" id="1712515"/>
    <lineage>
        <taxon>Bacteria</taxon>
        <taxon>Bacillati</taxon>
        <taxon>Bacillota</taxon>
        <taxon>Clostridia</taxon>
        <taxon>Eubacteriales</taxon>
        <taxon>Butyricicoccaceae</taxon>
        <taxon>Butyricicoccus</taxon>
    </lineage>
</organism>
<accession>A0ABQ1E219</accession>
<dbReference type="InterPro" id="IPR013757">
    <property type="entry name" value="Topo_IIA_A_a_sf"/>
</dbReference>
<name>A0ABQ1E219_9FIRM</name>
<comment type="miscellaneous">
    <text evidence="8">Few gyrases are as efficient as E.coli at forming negative supercoils. Not all organisms have 2 type II topoisomerases; in organisms with a single type II topoisomerase this enzyme also has to decatenate newly replicated chromosomes.</text>
</comment>
<evidence type="ECO:0000256" key="9">
    <source>
        <dbReference type="PROSITE-ProRule" id="PRU01384"/>
    </source>
</evidence>
<protein>
    <recommendedName>
        <fullName evidence="8">DNA gyrase subunit A</fullName>
        <ecNumber evidence="8">5.6.2.2</ecNumber>
    </recommendedName>
</protein>
<dbReference type="SUPFAM" id="SSF101904">
    <property type="entry name" value="GyrA/ParC C-terminal domain-like"/>
    <property type="match status" value="1"/>
</dbReference>
<comment type="catalytic activity">
    <reaction evidence="1 8 9">
        <text>ATP-dependent breakage, passage and rejoining of double-stranded DNA.</text>
        <dbReference type="EC" id="5.6.2.2"/>
    </reaction>
</comment>
<dbReference type="InterPro" id="IPR050220">
    <property type="entry name" value="Type_II_DNA_Topoisomerases"/>
</dbReference>
<keyword evidence="5 8" id="KW-0799">Topoisomerase</keyword>
<keyword evidence="6 8" id="KW-0238">DNA-binding</keyword>
<dbReference type="Proteomes" id="UP000620147">
    <property type="component" value="Unassembled WGS sequence"/>
</dbReference>
<dbReference type="Gene3D" id="3.30.1360.40">
    <property type="match status" value="1"/>
</dbReference>
<dbReference type="Gene3D" id="3.90.199.10">
    <property type="entry name" value="Topoisomerase II, domain 5"/>
    <property type="match status" value="1"/>
</dbReference>
<dbReference type="NCBIfam" id="NF004043">
    <property type="entry name" value="PRK05560.1"/>
    <property type="match status" value="1"/>
</dbReference>
<proteinExistence type="inferred from homology"/>
<feature type="short sequence motif" description="GyrA-box" evidence="8">
    <location>
        <begin position="552"/>
        <end position="558"/>
    </location>
</feature>
<evidence type="ECO:0000256" key="2">
    <source>
        <dbReference type="ARBA" id="ARBA00008263"/>
    </source>
</evidence>
<dbReference type="InterPro" id="IPR013760">
    <property type="entry name" value="Topo_IIA-like_dom_sf"/>
</dbReference>
<keyword evidence="8" id="KW-0963">Cytoplasm</keyword>
<evidence type="ECO:0000256" key="8">
    <source>
        <dbReference type="HAMAP-Rule" id="MF_01897"/>
    </source>
</evidence>
<dbReference type="EC" id="5.6.2.2" evidence="8"/>
<dbReference type="InterPro" id="IPR006691">
    <property type="entry name" value="GyrA/parC_rep"/>
</dbReference>